<organism evidence="1 2">
    <name type="scientific">Kitasatospora aburaviensis</name>
    <dbReference type="NCBI Taxonomy" id="67265"/>
    <lineage>
        <taxon>Bacteria</taxon>
        <taxon>Bacillati</taxon>
        <taxon>Actinomycetota</taxon>
        <taxon>Actinomycetes</taxon>
        <taxon>Kitasatosporales</taxon>
        <taxon>Streptomycetaceae</taxon>
        <taxon>Kitasatospora</taxon>
    </lineage>
</organism>
<gene>
    <name evidence="1" type="ORF">ACFP0N_22615</name>
</gene>
<keyword evidence="2" id="KW-1185">Reference proteome</keyword>
<evidence type="ECO:0000313" key="2">
    <source>
        <dbReference type="Proteomes" id="UP001596067"/>
    </source>
</evidence>
<feature type="non-terminal residue" evidence="1">
    <location>
        <position position="65"/>
    </location>
</feature>
<name>A0ABW1F3C1_9ACTN</name>
<evidence type="ECO:0000313" key="1">
    <source>
        <dbReference type="EMBL" id="MFC5887766.1"/>
    </source>
</evidence>
<proteinExistence type="predicted"/>
<protein>
    <submittedName>
        <fullName evidence="1">Peptidase M75</fullName>
    </submittedName>
</protein>
<dbReference type="EMBL" id="JBHSOD010000031">
    <property type="protein sequence ID" value="MFC5887766.1"/>
    <property type="molecule type" value="Genomic_DNA"/>
</dbReference>
<reference evidence="2" key="1">
    <citation type="journal article" date="2019" name="Int. J. Syst. Evol. Microbiol.">
        <title>The Global Catalogue of Microorganisms (GCM) 10K type strain sequencing project: providing services to taxonomists for standard genome sequencing and annotation.</title>
        <authorList>
            <consortium name="The Broad Institute Genomics Platform"/>
            <consortium name="The Broad Institute Genome Sequencing Center for Infectious Disease"/>
            <person name="Wu L."/>
            <person name="Ma J."/>
        </authorList>
    </citation>
    <scope>NUCLEOTIDE SEQUENCE [LARGE SCALE GENOMIC DNA]</scope>
    <source>
        <strain evidence="2">CGMCC 4.1469</strain>
    </source>
</reference>
<dbReference type="PROSITE" id="PS51257">
    <property type="entry name" value="PROKAR_LIPOPROTEIN"/>
    <property type="match status" value="1"/>
</dbReference>
<dbReference type="Proteomes" id="UP001596067">
    <property type="component" value="Unassembled WGS sequence"/>
</dbReference>
<sequence>MPVRPRSTSAAIVTLAVVGIALTGCSKKSDSPTGPGAVGINATDTACEVSKTSFPAGHVVLDITN</sequence>
<comment type="caution">
    <text evidence="1">The sequence shown here is derived from an EMBL/GenBank/DDBJ whole genome shotgun (WGS) entry which is preliminary data.</text>
</comment>
<accession>A0ABW1F3C1</accession>